<evidence type="ECO:0000313" key="6">
    <source>
        <dbReference type="EMBL" id="KXG43209.1"/>
    </source>
</evidence>
<gene>
    <name evidence="6" type="ORF">U473_03635</name>
</gene>
<evidence type="ECO:0000259" key="4">
    <source>
        <dbReference type="Pfam" id="PF02550"/>
    </source>
</evidence>
<feature type="domain" description="Acetyl-CoA hydrolase/transferase N-terminal" evidence="4">
    <location>
        <begin position="7"/>
        <end position="215"/>
    </location>
</feature>
<feature type="domain" description="Acetyl-CoA hydrolase/transferase C-terminal" evidence="5">
    <location>
        <begin position="318"/>
        <end position="463"/>
    </location>
</feature>
<dbReference type="EMBL" id="LSKU01000001">
    <property type="protein sequence ID" value="KXG43209.1"/>
    <property type="molecule type" value="Genomic_DNA"/>
</dbReference>
<proteinExistence type="inferred from homology"/>
<dbReference type="InterPro" id="IPR003702">
    <property type="entry name" value="ActCoA_hydro_N"/>
</dbReference>
<dbReference type="OrthoDB" id="9801795at2"/>
<evidence type="ECO:0000256" key="2">
    <source>
        <dbReference type="PIRSR" id="PIRSR617821-1"/>
    </source>
</evidence>
<dbReference type="GO" id="GO:0003986">
    <property type="term" value="F:acetyl-CoA hydrolase activity"/>
    <property type="evidence" value="ECO:0007669"/>
    <property type="project" value="TreeGrafter"/>
</dbReference>
<dbReference type="AlphaFoldDB" id="A0A135L2S9"/>
<evidence type="ECO:0000313" key="7">
    <source>
        <dbReference type="Proteomes" id="UP000070352"/>
    </source>
</evidence>
<dbReference type="Gene3D" id="3.30.750.70">
    <property type="entry name" value="4-hydroxybutyrate coenzyme like domains"/>
    <property type="match status" value="1"/>
</dbReference>
<dbReference type="GO" id="GO:0006083">
    <property type="term" value="P:acetate metabolic process"/>
    <property type="evidence" value="ECO:0007669"/>
    <property type="project" value="InterPro"/>
</dbReference>
<dbReference type="PANTHER" id="PTHR43609">
    <property type="entry name" value="ACETYL-COA HYDROLASE"/>
    <property type="match status" value="1"/>
</dbReference>
<evidence type="ECO:0000256" key="3">
    <source>
        <dbReference type="PIRSR" id="PIRSR617821-2"/>
    </source>
</evidence>
<feature type="binding site" evidence="3">
    <location>
        <position position="378"/>
    </location>
    <ligand>
        <name>CoA</name>
        <dbReference type="ChEBI" id="CHEBI:57287"/>
    </ligand>
</feature>
<reference evidence="6 7" key="1">
    <citation type="submission" date="2016-02" db="EMBL/GenBank/DDBJ databases">
        <title>Draft Genome for Tepidibacillus decaturensis nov. sp. Strain Z9, an Anaerobic, Moderately Thermophilic and Heterotrophic Bacterium from Deep Subsurface of the Illinois Basin, USA.</title>
        <authorList>
            <person name="Dong Y."/>
            <person name="Chang J.Y."/>
            <person name="Sanford R."/>
            <person name="Fouke B.W."/>
        </authorList>
    </citation>
    <scope>NUCLEOTIDE SEQUENCE [LARGE SCALE GENOMIC DNA]</scope>
    <source>
        <strain evidence="6 7">Z9</strain>
    </source>
</reference>
<dbReference type="RefSeq" id="WP_068723432.1">
    <property type="nucleotide sequence ID" value="NZ_LSKU01000001.1"/>
</dbReference>
<organism evidence="6 7">
    <name type="scientific">Tepidibacillus decaturensis</name>
    <dbReference type="NCBI Taxonomy" id="1413211"/>
    <lineage>
        <taxon>Bacteria</taxon>
        <taxon>Bacillati</taxon>
        <taxon>Bacillota</taxon>
        <taxon>Bacilli</taxon>
        <taxon>Bacillales</taxon>
        <taxon>Bacillaceae</taxon>
        <taxon>Tepidibacillus</taxon>
    </lineage>
</organism>
<dbReference type="GO" id="GO:0008775">
    <property type="term" value="F:acetate CoA-transferase activity"/>
    <property type="evidence" value="ECO:0007669"/>
    <property type="project" value="InterPro"/>
</dbReference>
<accession>A0A135L2S9</accession>
<dbReference type="GO" id="GO:0006084">
    <property type="term" value="P:acetyl-CoA metabolic process"/>
    <property type="evidence" value="ECO:0007669"/>
    <property type="project" value="InterPro"/>
</dbReference>
<feature type="active site" description="5-glutamyl coenzyme A thioester intermediate" evidence="2">
    <location>
        <position position="288"/>
    </location>
</feature>
<dbReference type="InterPro" id="IPR026888">
    <property type="entry name" value="AcetylCoA_hyd_C"/>
</dbReference>
<dbReference type="FunFam" id="3.30.750.70:FF:000002">
    <property type="entry name" value="Acetyl-CoA hydrolase Ach1"/>
    <property type="match status" value="1"/>
</dbReference>
<dbReference type="FunFam" id="3.40.1080.20:FF:000001">
    <property type="entry name" value="Acetyl-CoA hydrolase Ach1"/>
    <property type="match status" value="1"/>
</dbReference>
<dbReference type="STRING" id="1413211.U473_03635"/>
<dbReference type="Pfam" id="PF02550">
    <property type="entry name" value="AcetylCoA_hydro"/>
    <property type="match status" value="1"/>
</dbReference>
<keyword evidence="6" id="KW-0378">Hydrolase</keyword>
<feature type="binding site" evidence="3">
    <location>
        <position position="402"/>
    </location>
    <ligand>
        <name>CoA</name>
        <dbReference type="ChEBI" id="CHEBI:57287"/>
    </ligand>
</feature>
<dbReference type="NCBIfam" id="TIGR03458">
    <property type="entry name" value="YgfH_subfam"/>
    <property type="match status" value="1"/>
</dbReference>
<comment type="similarity">
    <text evidence="1">Belongs to the acetyl-CoA hydrolase/transferase family.</text>
</comment>
<dbReference type="InterPro" id="IPR017821">
    <property type="entry name" value="Succinate_CoA_transferase"/>
</dbReference>
<comment type="caution">
    <text evidence="6">The sequence shown here is derived from an EMBL/GenBank/DDBJ whole genome shotgun (WGS) entry which is preliminary data.</text>
</comment>
<dbReference type="Gene3D" id="3.40.1080.10">
    <property type="entry name" value="Glutaconate Coenzyme A-transferase"/>
    <property type="match status" value="1"/>
</dbReference>
<dbReference type="Proteomes" id="UP000070352">
    <property type="component" value="Unassembled WGS sequence"/>
</dbReference>
<dbReference type="InterPro" id="IPR046433">
    <property type="entry name" value="ActCoA_hydro"/>
</dbReference>
<dbReference type="InterPro" id="IPR038460">
    <property type="entry name" value="AcetylCoA_hyd_C_sf"/>
</dbReference>
<keyword evidence="7" id="KW-1185">Reference proteome</keyword>
<dbReference type="Pfam" id="PF13336">
    <property type="entry name" value="AcetylCoA_hyd_C"/>
    <property type="match status" value="1"/>
</dbReference>
<sequence>MYKERIRYAPYLNRVMDAEKAADFIKDGMIVGASGFTRAGDPKAVTLALAERAKKEKIKIKFWTGASLSDEVDGGLAEAGALSHRLPFQATRSMRDLINKGEILFTDQHLSLTNEWIRNGVMGPIDIALVEAVTITEDGYIIPTTSVGNTPIFVDQAKKVIIEINMAHTPLLEGVHDIYLPEKRPGREPILLKTPMERIGTPYIKVDPEKVVAIVITDQMDVPSNILPADEETKIMANHIIEFLKEEVNQGRIPNSLMPLQSGVGTIANAVLEGLVHSPFEDLIVASEVLQDAVFELFKAGKVKFAAATSVTLSPSWTKELFENFDQYRDKLVFRPQEISNHPELIRRMGLIAINTALEADIYGNVNSTHVAGTHMMNGIGGSGDFARNAGLSIFVTKSIAKDGKISSIVPMVSHVDHTEHDVQILVTEQGLADLRGLAPRERAELIIEKCVHPMYKDKMREYYNEALERGGHTPHVLEKALSWHQKLRETGTML</sequence>
<evidence type="ECO:0000256" key="1">
    <source>
        <dbReference type="ARBA" id="ARBA00009632"/>
    </source>
</evidence>
<dbReference type="SUPFAM" id="SSF100950">
    <property type="entry name" value="NagB/RpiA/CoA transferase-like"/>
    <property type="match status" value="2"/>
</dbReference>
<dbReference type="PANTHER" id="PTHR43609:SF1">
    <property type="entry name" value="ACETYL-COA HYDROLASE"/>
    <property type="match status" value="1"/>
</dbReference>
<name>A0A135L2S9_9BACI</name>
<protein>
    <submittedName>
        <fullName evidence="6">Acetyl-CoA hydrolase</fullName>
    </submittedName>
</protein>
<feature type="binding site" evidence="3">
    <location>
        <position position="382"/>
    </location>
    <ligand>
        <name>CoA</name>
        <dbReference type="ChEBI" id="CHEBI:57287"/>
    </ligand>
</feature>
<dbReference type="InterPro" id="IPR037171">
    <property type="entry name" value="NagB/RpiA_transferase-like"/>
</dbReference>
<dbReference type="Gene3D" id="3.40.1080.20">
    <property type="entry name" value="Acetyl-CoA hydrolase/transferase C-terminal domain"/>
    <property type="match status" value="1"/>
</dbReference>
<evidence type="ECO:0000259" key="5">
    <source>
        <dbReference type="Pfam" id="PF13336"/>
    </source>
</evidence>